<organism evidence="2 3">
    <name type="scientific">Epichloe bromicola</name>
    <dbReference type="NCBI Taxonomy" id="79588"/>
    <lineage>
        <taxon>Eukaryota</taxon>
        <taxon>Fungi</taxon>
        <taxon>Dikarya</taxon>
        <taxon>Ascomycota</taxon>
        <taxon>Pezizomycotina</taxon>
        <taxon>Sordariomycetes</taxon>
        <taxon>Hypocreomycetidae</taxon>
        <taxon>Hypocreales</taxon>
        <taxon>Clavicipitaceae</taxon>
        <taxon>Epichloe</taxon>
    </lineage>
</organism>
<protein>
    <submittedName>
        <fullName evidence="2">Uncharacterized protein</fullName>
    </submittedName>
</protein>
<evidence type="ECO:0000313" key="2">
    <source>
        <dbReference type="EMBL" id="GAB0133546.1"/>
    </source>
</evidence>
<feature type="region of interest" description="Disordered" evidence="1">
    <location>
        <begin position="327"/>
        <end position="358"/>
    </location>
</feature>
<sequence>METSDTQLQPLRASKSSRLPGPAVHSGLAEMSDSQHNARVQSSIPAPPAWKHSKKREIPQPAQQPDPKRKPSLADRAAEYPAPPSAAIPNIGKLPIKGQTLPQIKRHIHHCRGLAGQDPKAKAPGHELQMGTDQKNLSMSQQVVRMSSDIDTASKYRPLTLRTSNLTKHNIEGEEAEYICKPLDISGSLGNHSQDTEKDSNLAGFAAWDVDGRVNSVDVHFNELKDMVSSSLAAQKVLEDAMELAKSRVAELEDYRQKLEARNDVLQRNLDVAKEEERHMRHELEKLRWEHSRDAEDRDRRHKETIDDLSRQHRTAIQDLSRELDQLKDEDSKEHQARLDGLTRHYQQELEDERSTKDREIQDLKARMGNEQQDLHLELQRKDGEIREARFECDGRISRV</sequence>
<feature type="compositionally biased region" description="Polar residues" evidence="1">
    <location>
        <begin position="32"/>
        <end position="44"/>
    </location>
</feature>
<feature type="region of interest" description="Disordered" evidence="1">
    <location>
        <begin position="292"/>
        <end position="314"/>
    </location>
</feature>
<feature type="region of interest" description="Disordered" evidence="1">
    <location>
        <begin position="1"/>
        <end position="93"/>
    </location>
</feature>
<evidence type="ECO:0000313" key="3">
    <source>
        <dbReference type="Proteomes" id="UP001562357"/>
    </source>
</evidence>
<dbReference type="EMBL" id="BAAFGZ010000047">
    <property type="protein sequence ID" value="GAB0133546.1"/>
    <property type="molecule type" value="Genomic_DNA"/>
</dbReference>
<accession>A0ABQ0CJC6</accession>
<dbReference type="Proteomes" id="UP001562357">
    <property type="component" value="Unassembled WGS sequence"/>
</dbReference>
<comment type="caution">
    <text evidence="2">The sequence shown here is derived from an EMBL/GenBank/DDBJ whole genome shotgun (WGS) entry which is preliminary data.</text>
</comment>
<proteinExistence type="predicted"/>
<feature type="compositionally biased region" description="Basic and acidic residues" evidence="1">
    <location>
        <begin position="66"/>
        <end position="78"/>
    </location>
</feature>
<keyword evidence="3" id="KW-1185">Reference proteome</keyword>
<feature type="compositionally biased region" description="Basic and acidic residues" evidence="1">
    <location>
        <begin position="292"/>
        <end position="311"/>
    </location>
</feature>
<name>A0ABQ0CJC6_9HYPO</name>
<gene>
    <name evidence="2" type="primary">g1953</name>
    <name evidence="2" type="ORF">EsDP_00001953</name>
</gene>
<evidence type="ECO:0000256" key="1">
    <source>
        <dbReference type="SAM" id="MobiDB-lite"/>
    </source>
</evidence>
<reference evidence="3" key="1">
    <citation type="submission" date="2024-06" db="EMBL/GenBank/DDBJ databases">
        <title>Draft Genome Sequences of Epichloe bromicola Strains Isolated from Elymus ciliaris.</title>
        <authorList>
            <consortium name="Epichloe bromicola genome sequencing consortium"/>
            <person name="Miura A."/>
            <person name="Imano S."/>
            <person name="Ashida A."/>
            <person name="Sato I."/>
            <person name="Chiba S."/>
            <person name="Tanaka A."/>
            <person name="Camagna M."/>
            <person name="Takemoto D."/>
        </authorList>
    </citation>
    <scope>NUCLEOTIDE SEQUENCE [LARGE SCALE GENOMIC DNA]</scope>
    <source>
        <strain evidence="3">DP</strain>
    </source>
</reference>
<feature type="compositionally biased region" description="Polar residues" evidence="1">
    <location>
        <begin position="1"/>
        <end position="17"/>
    </location>
</feature>